<proteinExistence type="predicted"/>
<dbReference type="Gene3D" id="3.40.640.10">
    <property type="entry name" value="Type I PLP-dependent aspartate aminotransferase-like (Major domain)"/>
    <property type="match status" value="1"/>
</dbReference>
<organism evidence="1 2">
    <name type="scientific">Candidatus Magasanikbacteria bacterium CG10_big_fil_rev_8_21_14_0_10_43_6</name>
    <dbReference type="NCBI Taxonomy" id="1974650"/>
    <lineage>
        <taxon>Bacteria</taxon>
        <taxon>Candidatus Magasanikiibacteriota</taxon>
    </lineage>
</organism>
<keyword evidence="1" id="KW-0808">Transferase</keyword>
<sequence>MNTNTLALLGGTPLLDSPYPLFNAIGTEEKQAVMDVMDKRVISDFIGRAGSKFLGGEYVLMFERKMCEMFDVAHAVTFNSATTALQAAVVALGIGPGDEVITTPYTMSATASAILLNNAIPVFADIEKDTYCLDPVSVEKNITERTKAIIVVNIFGGAARYDEILAIAKKHNLKVIEDNAQAIGGMYRGNHLGTIGDIGVFS</sequence>
<dbReference type="PANTHER" id="PTHR30244">
    <property type="entry name" value="TRANSAMINASE"/>
    <property type="match status" value="1"/>
</dbReference>
<protein>
    <submittedName>
        <fullName evidence="1">DegT/DnrJ/EryC1/StrS family aminotransferase</fullName>
    </submittedName>
</protein>
<keyword evidence="1" id="KW-0032">Aminotransferase</keyword>
<dbReference type="InterPro" id="IPR015421">
    <property type="entry name" value="PyrdxlP-dep_Trfase_major"/>
</dbReference>
<comment type="caution">
    <text evidence="1">The sequence shown here is derived from an EMBL/GenBank/DDBJ whole genome shotgun (WGS) entry which is preliminary data.</text>
</comment>
<dbReference type="PANTHER" id="PTHR30244:SF34">
    <property type="entry name" value="DTDP-4-AMINO-4,6-DIDEOXYGALACTOSE TRANSAMINASE"/>
    <property type="match status" value="1"/>
</dbReference>
<feature type="non-terminal residue" evidence="1">
    <location>
        <position position="202"/>
    </location>
</feature>
<dbReference type="InterPro" id="IPR000653">
    <property type="entry name" value="DegT/StrS_aminotransferase"/>
</dbReference>
<dbReference type="AlphaFoldDB" id="A0A2M6W186"/>
<dbReference type="GO" id="GO:0008483">
    <property type="term" value="F:transaminase activity"/>
    <property type="evidence" value="ECO:0007669"/>
    <property type="project" value="UniProtKB-KW"/>
</dbReference>
<dbReference type="SUPFAM" id="SSF53383">
    <property type="entry name" value="PLP-dependent transferases"/>
    <property type="match status" value="1"/>
</dbReference>
<gene>
    <name evidence="1" type="ORF">COU33_02515</name>
</gene>
<evidence type="ECO:0000313" key="1">
    <source>
        <dbReference type="EMBL" id="PIT86552.1"/>
    </source>
</evidence>
<accession>A0A2M6W186</accession>
<dbReference type="EMBL" id="PFBZ01000108">
    <property type="protein sequence ID" value="PIT86552.1"/>
    <property type="molecule type" value="Genomic_DNA"/>
</dbReference>
<dbReference type="InterPro" id="IPR015424">
    <property type="entry name" value="PyrdxlP-dep_Trfase"/>
</dbReference>
<dbReference type="Pfam" id="PF01041">
    <property type="entry name" value="DegT_DnrJ_EryC1"/>
    <property type="match status" value="1"/>
</dbReference>
<dbReference type="GO" id="GO:0030170">
    <property type="term" value="F:pyridoxal phosphate binding"/>
    <property type="evidence" value="ECO:0007669"/>
    <property type="project" value="TreeGrafter"/>
</dbReference>
<dbReference type="Proteomes" id="UP000229362">
    <property type="component" value="Unassembled WGS sequence"/>
</dbReference>
<reference evidence="2" key="1">
    <citation type="submission" date="2017-09" db="EMBL/GenBank/DDBJ databases">
        <title>Depth-based differentiation of microbial function through sediment-hosted aquifers and enrichment of novel symbionts in the deep terrestrial subsurface.</title>
        <authorList>
            <person name="Probst A.J."/>
            <person name="Ladd B."/>
            <person name="Jarett J.K."/>
            <person name="Geller-Mcgrath D.E."/>
            <person name="Sieber C.M.K."/>
            <person name="Emerson J.B."/>
            <person name="Anantharaman K."/>
            <person name="Thomas B.C."/>
            <person name="Malmstrom R."/>
            <person name="Stieglmeier M."/>
            <person name="Klingl A."/>
            <person name="Woyke T."/>
            <person name="Ryan C.M."/>
            <person name="Banfield J.F."/>
        </authorList>
    </citation>
    <scope>NUCLEOTIDE SEQUENCE [LARGE SCALE GENOMIC DNA]</scope>
</reference>
<name>A0A2M6W186_9BACT</name>
<evidence type="ECO:0000313" key="2">
    <source>
        <dbReference type="Proteomes" id="UP000229362"/>
    </source>
</evidence>
<dbReference type="GO" id="GO:0000271">
    <property type="term" value="P:polysaccharide biosynthetic process"/>
    <property type="evidence" value="ECO:0007669"/>
    <property type="project" value="TreeGrafter"/>
</dbReference>